<dbReference type="EMBL" id="JBHFEH010000018">
    <property type="protein sequence ID" value="KAL2053862.1"/>
    <property type="molecule type" value="Genomic_DNA"/>
</dbReference>
<keyword evidence="3" id="KW-1185">Reference proteome</keyword>
<organism evidence="2 3">
    <name type="scientific">Lepraria finkii</name>
    <dbReference type="NCBI Taxonomy" id="1340010"/>
    <lineage>
        <taxon>Eukaryota</taxon>
        <taxon>Fungi</taxon>
        <taxon>Dikarya</taxon>
        <taxon>Ascomycota</taxon>
        <taxon>Pezizomycotina</taxon>
        <taxon>Lecanoromycetes</taxon>
        <taxon>OSLEUM clade</taxon>
        <taxon>Lecanoromycetidae</taxon>
        <taxon>Lecanorales</taxon>
        <taxon>Lecanorineae</taxon>
        <taxon>Stereocaulaceae</taxon>
        <taxon>Lepraria</taxon>
    </lineage>
</organism>
<reference evidence="2 3" key="1">
    <citation type="submission" date="2024-09" db="EMBL/GenBank/DDBJ databases">
        <title>Rethinking Asexuality: The Enigmatic Case of Functional Sexual Genes in Lepraria (Stereocaulaceae).</title>
        <authorList>
            <person name="Doellman M."/>
            <person name="Sun Y."/>
            <person name="Barcenas-Pena A."/>
            <person name="Lumbsch H.T."/>
            <person name="Grewe F."/>
        </authorList>
    </citation>
    <scope>NUCLEOTIDE SEQUENCE [LARGE SCALE GENOMIC DNA]</scope>
    <source>
        <strain evidence="2 3">Grewe 0041</strain>
    </source>
</reference>
<evidence type="ECO:0000256" key="1">
    <source>
        <dbReference type="SAM" id="MobiDB-lite"/>
    </source>
</evidence>
<dbReference type="Proteomes" id="UP001590951">
    <property type="component" value="Unassembled WGS sequence"/>
</dbReference>
<comment type="caution">
    <text evidence="2">The sequence shown here is derived from an EMBL/GenBank/DDBJ whole genome shotgun (WGS) entry which is preliminary data.</text>
</comment>
<evidence type="ECO:0000313" key="3">
    <source>
        <dbReference type="Proteomes" id="UP001590951"/>
    </source>
</evidence>
<gene>
    <name evidence="2" type="ORF">ABVK25_005791</name>
</gene>
<feature type="compositionally biased region" description="Polar residues" evidence="1">
    <location>
        <begin position="7"/>
        <end position="21"/>
    </location>
</feature>
<protein>
    <submittedName>
        <fullName evidence="2">Uncharacterized protein</fullName>
    </submittedName>
</protein>
<evidence type="ECO:0000313" key="2">
    <source>
        <dbReference type="EMBL" id="KAL2053862.1"/>
    </source>
</evidence>
<feature type="region of interest" description="Disordered" evidence="1">
    <location>
        <begin position="1"/>
        <end position="22"/>
    </location>
</feature>
<accession>A0ABR4B7M3</accession>
<name>A0ABR4B7M3_9LECA</name>
<sequence>MAALHTALQSLSPTPFSNVPASQEERATYLRTAFINAQKIVESVPLPPLENTTPTTRPPLLHYSIHFLRLIHLLILRALQTPRTLPSQPAKRMGQAHQVKCQG</sequence>
<proteinExistence type="predicted"/>